<proteinExistence type="predicted"/>
<evidence type="ECO:0000313" key="3">
    <source>
        <dbReference type="EMBL" id="MFG6458850.1"/>
    </source>
</evidence>
<evidence type="ECO:0000313" key="4">
    <source>
        <dbReference type="Proteomes" id="UP001606305"/>
    </source>
</evidence>
<dbReference type="Proteomes" id="UP001606305">
    <property type="component" value="Unassembled WGS sequence"/>
</dbReference>
<feature type="signal peptide" evidence="1">
    <location>
        <begin position="1"/>
        <end position="18"/>
    </location>
</feature>
<protein>
    <submittedName>
        <fullName evidence="3">DUF5666 domain-containing protein</fullName>
    </submittedName>
</protein>
<keyword evidence="1" id="KW-0732">Signal</keyword>
<name>A0ABW7GAE6_9BURK</name>
<gene>
    <name evidence="3" type="ORF">ACG00X_18600</name>
</gene>
<sequence length="563" mass="55607">MRRIGSVLAASLASVWLASCGGGSGTAATTTTTPTASTGVGKLSASSGEITAFGSVFVNGREFSTKNAKVLDNDTGAVVTDESMLEVGMSVDVKPMSATAMDASAPLADEIRLHPLARGHVDATDTTASTMTVMGQTVQLTSATNFSDRRACLTAATPTCTAVAGLSDLTATSSATSAGSYVTVHGFLFSSGTGAANIVASLVSVGDVPASTGRGAAAFKVEGSVVSVSASSLVIGGLTVDLSKATCSGDSGTAACASAFSAGQVVSVFGATAPALPATSFAAGTAALRSKLPVQTAGETIELQGRVSSASGTGFVLRGVNIDGAALASASLPVVGDDIRVTGTVASNGTSVTASAVKLLHAAVSRTVSIEGDFTAIAAGATADTFVVTVLGQSINIDANTRLADRSTRKAPRSGSQAFNISTFQTVLEASTSKHLVVNATADNAGKLTAVALQIAPASTAASVQGVVDATPAPVNGSSATMPTTFAVHGLSVSADPATFASPRGWRMRGQATTVAAGDLVVARGTWTNGVLVVAVPTGATGPSFGNYVTDLGAPRTRDHANF</sequence>
<comment type="caution">
    <text evidence="3">The sequence shown here is derived from an EMBL/GenBank/DDBJ whole genome shotgun (WGS) entry which is preliminary data.</text>
</comment>
<dbReference type="InterPro" id="IPR043724">
    <property type="entry name" value="DUF5666"/>
</dbReference>
<keyword evidence="4" id="KW-1185">Reference proteome</keyword>
<feature type="chain" id="PRO_5046283642" evidence="1">
    <location>
        <begin position="19"/>
        <end position="563"/>
    </location>
</feature>
<feature type="domain" description="DUF5666" evidence="2">
    <location>
        <begin position="222"/>
        <end position="272"/>
    </location>
</feature>
<accession>A0ABW7GAE6</accession>
<dbReference type="Pfam" id="PF18914">
    <property type="entry name" value="DUF5666"/>
    <property type="match status" value="2"/>
</dbReference>
<organism evidence="3 4">
    <name type="scientific">Pelomonas nitida</name>
    <dbReference type="NCBI Taxonomy" id="3299027"/>
    <lineage>
        <taxon>Bacteria</taxon>
        <taxon>Pseudomonadati</taxon>
        <taxon>Pseudomonadota</taxon>
        <taxon>Betaproteobacteria</taxon>
        <taxon>Burkholderiales</taxon>
        <taxon>Sphaerotilaceae</taxon>
        <taxon>Roseateles</taxon>
    </lineage>
</organism>
<dbReference type="EMBL" id="JBIGIA010000016">
    <property type="protein sequence ID" value="MFG6458850.1"/>
    <property type="molecule type" value="Genomic_DNA"/>
</dbReference>
<reference evidence="3 4" key="1">
    <citation type="submission" date="2024-09" db="EMBL/GenBank/DDBJ databases">
        <title>Novel species of the genus Pelomonas and Roseateles isolated from streams.</title>
        <authorList>
            <person name="Lu H."/>
        </authorList>
    </citation>
    <scope>NUCLEOTIDE SEQUENCE [LARGE SCALE GENOMIC DNA]</scope>
    <source>
        <strain evidence="3 4">BYS96W</strain>
    </source>
</reference>
<feature type="domain" description="DUF5666" evidence="2">
    <location>
        <begin position="118"/>
        <end position="194"/>
    </location>
</feature>
<evidence type="ECO:0000259" key="2">
    <source>
        <dbReference type="Pfam" id="PF18914"/>
    </source>
</evidence>
<evidence type="ECO:0000256" key="1">
    <source>
        <dbReference type="SAM" id="SignalP"/>
    </source>
</evidence>
<dbReference type="RefSeq" id="WP_394490242.1">
    <property type="nucleotide sequence ID" value="NZ_JBIGIA010000016.1"/>
</dbReference>
<dbReference type="PROSITE" id="PS51257">
    <property type="entry name" value="PROKAR_LIPOPROTEIN"/>
    <property type="match status" value="1"/>
</dbReference>